<evidence type="ECO:0000256" key="6">
    <source>
        <dbReference type="ARBA" id="ARBA00022840"/>
    </source>
</evidence>
<dbReference type="Pfam" id="PF00005">
    <property type="entry name" value="ABC_tran"/>
    <property type="match status" value="1"/>
</dbReference>
<dbReference type="CDD" id="cd03219">
    <property type="entry name" value="ABC_Mj1267_LivG_branched"/>
    <property type="match status" value="1"/>
</dbReference>
<dbReference type="InterPro" id="IPR043428">
    <property type="entry name" value="LivM-like"/>
</dbReference>
<evidence type="ECO:0000256" key="1">
    <source>
        <dbReference type="ARBA" id="ARBA00004651"/>
    </source>
</evidence>
<dbReference type="Gene3D" id="3.40.50.300">
    <property type="entry name" value="P-loop containing nucleotide triphosphate hydrolases"/>
    <property type="match status" value="1"/>
</dbReference>
<dbReference type="InterPro" id="IPR001851">
    <property type="entry name" value="ABC_transp_permease"/>
</dbReference>
<keyword evidence="5" id="KW-0547">Nucleotide-binding</keyword>
<keyword evidence="8 9" id="KW-0472">Membrane</keyword>
<feature type="domain" description="ABC transporter" evidence="10">
    <location>
        <begin position="349"/>
        <end position="598"/>
    </location>
</feature>
<evidence type="ECO:0000313" key="11">
    <source>
        <dbReference type="EMBL" id="MFL9878272.1"/>
    </source>
</evidence>
<proteinExistence type="predicted"/>
<feature type="transmembrane region" description="Helical" evidence="9">
    <location>
        <begin position="247"/>
        <end position="271"/>
    </location>
</feature>
<sequence>MNIMQSQKKILSLILLLAVVVFPLLPTPQFWIIQANYIGLYALVAIGLVLLTGIGGMTSFGQAAFVGIGAYTTSYLTTACAVSPWLTLPIGLLITGMSAYVLGRITLRMSGHYLPLATIAWGISLYFLFGKVEWLGKYDGIAGIPALQLFGFDLAQERHLYFLIWAIVLGATWLALNLLDSRAGRAIRALKGGRTMAEAMGVDTGRYKILIFVLAALLASVSGWLFAHMQRTVNPSPFSLAMGIEYLFIVVVGGIAHVWGALLGAGVLKLLADQLQVLLPALLGSGGNYESIVFGVILILLLKYARGGLWPWICALAARLVPPVKKPVLQPAASTIARREVPAKGSPLLQVEQISKRFGGLVAVNDVSFGVKAGEIVGLIGPNGAGKSTTFNLVTGLLHASGGSVTFNTENITGLHSRAIATRGIARTFQHVKLLPSMSALENVALGAHLRSEQGFVRNTVNAMLHLERKEEQELLNEAARALTRVGLQHLMHEQAGNLALGQQRILEIARALCCDPLLLLLDEPAAGLRHLEKQALSKVLQELRESGMSILLVEHDMEFVMQLTDHIVVMEFGAKIAEGTPEQIQQHPAVIEAYLGGIE</sequence>
<dbReference type="InterPro" id="IPR051120">
    <property type="entry name" value="ABC_AA/LPS_Transport"/>
</dbReference>
<keyword evidence="6 11" id="KW-0067">ATP-binding</keyword>
<feature type="transmembrane region" description="Helical" evidence="9">
    <location>
        <begin position="36"/>
        <end position="53"/>
    </location>
</feature>
<keyword evidence="12" id="KW-1185">Reference proteome</keyword>
<keyword evidence="2" id="KW-0813">Transport</keyword>
<evidence type="ECO:0000259" key="10">
    <source>
        <dbReference type="PROSITE" id="PS50893"/>
    </source>
</evidence>
<comment type="caution">
    <text evidence="11">The sequence shown here is derived from an EMBL/GenBank/DDBJ whole genome shotgun (WGS) entry which is preliminary data.</text>
</comment>
<dbReference type="PROSITE" id="PS50893">
    <property type="entry name" value="ABC_TRANSPORTER_2"/>
    <property type="match status" value="1"/>
</dbReference>
<dbReference type="GO" id="GO:0005524">
    <property type="term" value="F:ATP binding"/>
    <property type="evidence" value="ECO:0007669"/>
    <property type="project" value="UniProtKB-KW"/>
</dbReference>
<evidence type="ECO:0000256" key="5">
    <source>
        <dbReference type="ARBA" id="ARBA00022741"/>
    </source>
</evidence>
<evidence type="ECO:0000256" key="4">
    <source>
        <dbReference type="ARBA" id="ARBA00022692"/>
    </source>
</evidence>
<evidence type="ECO:0000256" key="2">
    <source>
        <dbReference type="ARBA" id="ARBA00022448"/>
    </source>
</evidence>
<feature type="transmembrane region" description="Helical" evidence="9">
    <location>
        <begin position="82"/>
        <end position="101"/>
    </location>
</feature>
<gene>
    <name evidence="11" type="ORF">PQR63_07770</name>
</gene>
<comment type="subcellular location">
    <subcellularLocation>
        <location evidence="1">Cell membrane</location>
        <topology evidence="1">Multi-pass membrane protein</topology>
    </subcellularLocation>
</comment>
<organism evidence="11 12">
    <name type="scientific">Herbaspirillum rhizosphaerae</name>
    <dbReference type="NCBI Taxonomy" id="346179"/>
    <lineage>
        <taxon>Bacteria</taxon>
        <taxon>Pseudomonadati</taxon>
        <taxon>Pseudomonadota</taxon>
        <taxon>Betaproteobacteria</taxon>
        <taxon>Burkholderiales</taxon>
        <taxon>Oxalobacteraceae</taxon>
        <taxon>Herbaspirillum</taxon>
    </lineage>
</organism>
<reference evidence="11 12" key="1">
    <citation type="journal article" date="2024" name="Chem. Sci.">
        <title>Discovery of megapolipeptins by genome mining of a Burkholderiales bacteria collection.</title>
        <authorList>
            <person name="Paulo B.S."/>
            <person name="Recchia M.J.J."/>
            <person name="Lee S."/>
            <person name="Fergusson C.H."/>
            <person name="Romanowski S.B."/>
            <person name="Hernandez A."/>
            <person name="Krull N."/>
            <person name="Liu D.Y."/>
            <person name="Cavanagh H."/>
            <person name="Bos A."/>
            <person name="Gray C.A."/>
            <person name="Murphy B.T."/>
            <person name="Linington R.G."/>
            <person name="Eustaquio A.S."/>
        </authorList>
    </citation>
    <scope>NUCLEOTIDE SEQUENCE [LARGE SCALE GENOMIC DNA]</scope>
    <source>
        <strain evidence="11 12">RL21-008-BIB-B</strain>
    </source>
</reference>
<accession>A0ABW8Z5E3</accession>
<dbReference type="PANTHER" id="PTHR45772">
    <property type="entry name" value="CONSERVED COMPONENT OF ABC TRANSPORTER FOR NATURAL AMINO ACIDS-RELATED"/>
    <property type="match status" value="1"/>
</dbReference>
<dbReference type="Pfam" id="PF02653">
    <property type="entry name" value="BPD_transp_2"/>
    <property type="match status" value="1"/>
</dbReference>
<dbReference type="Proteomes" id="UP001629214">
    <property type="component" value="Unassembled WGS sequence"/>
</dbReference>
<keyword evidence="4 9" id="KW-0812">Transmembrane</keyword>
<dbReference type="SUPFAM" id="SSF52540">
    <property type="entry name" value="P-loop containing nucleoside triphosphate hydrolases"/>
    <property type="match status" value="1"/>
</dbReference>
<dbReference type="InterPro" id="IPR032823">
    <property type="entry name" value="BCA_ABC_TP_C"/>
</dbReference>
<feature type="transmembrane region" description="Helical" evidence="9">
    <location>
        <begin position="209"/>
        <end position="227"/>
    </location>
</feature>
<dbReference type="InterPro" id="IPR003593">
    <property type="entry name" value="AAA+_ATPase"/>
</dbReference>
<protein>
    <submittedName>
        <fullName evidence="11">Branched-chain amino acid ABC transporter ATP-binding protein/permease</fullName>
    </submittedName>
</protein>
<evidence type="ECO:0000256" key="3">
    <source>
        <dbReference type="ARBA" id="ARBA00022475"/>
    </source>
</evidence>
<dbReference type="InterPro" id="IPR003439">
    <property type="entry name" value="ABC_transporter-like_ATP-bd"/>
</dbReference>
<keyword evidence="7 9" id="KW-1133">Transmembrane helix</keyword>
<dbReference type="SMART" id="SM00382">
    <property type="entry name" value="AAA"/>
    <property type="match status" value="1"/>
</dbReference>
<dbReference type="Pfam" id="PF12399">
    <property type="entry name" value="BCA_ABC_TP_C"/>
    <property type="match status" value="1"/>
</dbReference>
<evidence type="ECO:0000256" key="8">
    <source>
        <dbReference type="ARBA" id="ARBA00023136"/>
    </source>
</evidence>
<dbReference type="EMBL" id="JAQQFR010000004">
    <property type="protein sequence ID" value="MFL9878272.1"/>
    <property type="molecule type" value="Genomic_DNA"/>
</dbReference>
<dbReference type="InterPro" id="IPR027417">
    <property type="entry name" value="P-loop_NTPase"/>
</dbReference>
<name>A0ABW8Z5E3_9BURK</name>
<feature type="transmembrane region" description="Helical" evidence="9">
    <location>
        <begin position="113"/>
        <end position="129"/>
    </location>
</feature>
<evidence type="ECO:0000313" key="12">
    <source>
        <dbReference type="Proteomes" id="UP001629214"/>
    </source>
</evidence>
<dbReference type="RefSeq" id="WP_408167085.1">
    <property type="nucleotide sequence ID" value="NZ_JAQQFR010000004.1"/>
</dbReference>
<dbReference type="CDD" id="cd06581">
    <property type="entry name" value="TM_PBP1_LivM_like"/>
    <property type="match status" value="1"/>
</dbReference>
<evidence type="ECO:0000256" key="7">
    <source>
        <dbReference type="ARBA" id="ARBA00022989"/>
    </source>
</evidence>
<keyword evidence="3" id="KW-1003">Cell membrane</keyword>
<evidence type="ECO:0000256" key="9">
    <source>
        <dbReference type="SAM" id="Phobius"/>
    </source>
</evidence>
<dbReference type="PANTHER" id="PTHR45772:SF2">
    <property type="entry name" value="ABC TRANSPORTER ATP-BINDING PROTEIN"/>
    <property type="match status" value="1"/>
</dbReference>
<feature type="transmembrane region" description="Helical" evidence="9">
    <location>
        <begin position="160"/>
        <end position="179"/>
    </location>
</feature>